<name>A0ACC3A937_9EURO</name>
<dbReference type="EMBL" id="JAPDRQ010000065">
    <property type="protein sequence ID" value="KAJ9657354.1"/>
    <property type="molecule type" value="Genomic_DNA"/>
</dbReference>
<sequence length="134" mass="14958">MSVNGDTSMADGEHETEVMEPGDEEDILLGGTPKLVVLRGATTHAVSFQIEKEDHTLGNSLRYFINKNPDVEFCGYTIPHPSETKMNIRIQTWEDTGTTAFDALRKGLEDMIEACDVVSEKFTEARDEFEKSKA</sequence>
<protein>
    <submittedName>
        <fullName evidence="1">RNA polymerase subunit AC19</fullName>
    </submittedName>
</protein>
<evidence type="ECO:0000313" key="1">
    <source>
        <dbReference type="EMBL" id="KAJ9657354.1"/>
    </source>
</evidence>
<proteinExistence type="predicted"/>
<accession>A0ACC3A937</accession>
<dbReference type="Proteomes" id="UP001172386">
    <property type="component" value="Unassembled WGS sequence"/>
</dbReference>
<gene>
    <name evidence="1" type="primary">RPC19</name>
    <name evidence="1" type="ORF">H2198_004365</name>
</gene>
<organism evidence="1 2">
    <name type="scientific">Neophaeococcomyces mojaviensis</name>
    <dbReference type="NCBI Taxonomy" id="3383035"/>
    <lineage>
        <taxon>Eukaryota</taxon>
        <taxon>Fungi</taxon>
        <taxon>Dikarya</taxon>
        <taxon>Ascomycota</taxon>
        <taxon>Pezizomycotina</taxon>
        <taxon>Eurotiomycetes</taxon>
        <taxon>Chaetothyriomycetidae</taxon>
        <taxon>Chaetothyriales</taxon>
        <taxon>Chaetothyriales incertae sedis</taxon>
        <taxon>Neophaeococcomyces</taxon>
    </lineage>
</organism>
<evidence type="ECO:0000313" key="2">
    <source>
        <dbReference type="Proteomes" id="UP001172386"/>
    </source>
</evidence>
<reference evidence="1" key="1">
    <citation type="submission" date="2022-10" db="EMBL/GenBank/DDBJ databases">
        <title>Culturing micro-colonial fungi from biological soil crusts in the Mojave desert and describing Neophaeococcomyces mojavensis, and introducing the new genera and species Taxawa tesnikishii.</title>
        <authorList>
            <person name="Kurbessoian T."/>
            <person name="Stajich J.E."/>
        </authorList>
    </citation>
    <scope>NUCLEOTIDE SEQUENCE</scope>
    <source>
        <strain evidence="1">JES_112</strain>
    </source>
</reference>
<keyword evidence="2" id="KW-1185">Reference proteome</keyword>
<comment type="caution">
    <text evidence="1">The sequence shown here is derived from an EMBL/GenBank/DDBJ whole genome shotgun (WGS) entry which is preliminary data.</text>
</comment>